<dbReference type="GO" id="GO:0050906">
    <property type="term" value="P:detection of stimulus involved in sensory perception"/>
    <property type="evidence" value="ECO:0007669"/>
    <property type="project" value="UniProtKB-ARBA"/>
</dbReference>
<evidence type="ECO:0000256" key="2">
    <source>
        <dbReference type="ARBA" id="ARBA00008685"/>
    </source>
</evidence>
<evidence type="ECO:0000256" key="6">
    <source>
        <dbReference type="ARBA" id="ARBA00023136"/>
    </source>
</evidence>
<dbReference type="InterPro" id="IPR001320">
    <property type="entry name" value="Iontro_rcpt_C"/>
</dbReference>
<dbReference type="PANTHER" id="PTHR42643">
    <property type="entry name" value="IONOTROPIC RECEPTOR 20A-RELATED"/>
    <property type="match status" value="1"/>
</dbReference>
<evidence type="ECO:0000313" key="12">
    <source>
        <dbReference type="EMBL" id="KAL3389240.1"/>
    </source>
</evidence>
<feature type="transmembrane region" description="Helical" evidence="9">
    <location>
        <begin position="342"/>
        <end position="361"/>
    </location>
</feature>
<dbReference type="SUPFAM" id="SSF53850">
    <property type="entry name" value="Periplasmic binding protein-like II"/>
    <property type="match status" value="1"/>
</dbReference>
<dbReference type="Gene3D" id="1.10.287.70">
    <property type="match status" value="1"/>
</dbReference>
<comment type="subcellular location">
    <subcellularLocation>
        <location evidence="1">Cell membrane</location>
        <topology evidence="1">Multi-pass membrane protein</topology>
    </subcellularLocation>
</comment>
<keyword evidence="8" id="KW-0325">Glycoprotein</keyword>
<accession>A0ABD2W812</accession>
<keyword evidence="7" id="KW-0675">Receptor</keyword>
<feature type="domain" description="Ionotropic receptor 75a N-terminal" evidence="11">
    <location>
        <begin position="32"/>
        <end position="215"/>
    </location>
</feature>
<keyword evidence="5 9" id="KW-1133">Transmembrane helix</keyword>
<sequence length="648" mass="75654">MFLKVLTNFRFIKSKLILIMYMLTKIRGTADENFIIDYFMSKNISDIISFNCDNQTKSIITIKKFNENGMRVALINLNDILETKELVQANYWKLGVFVDLRCSEIDQVSLLFTEASKLQAYNELHYWLILSPNFKTAMDIVNDYNFGTSTDYVVAVPMPEGFNLFDLYNPWKEGGGKINVTHMGVWKQKSGLNVSLTQSKVWRRANFHGIPMRASFFGSKYRKKINLSLETYLQDYSTLSKDGLSKFGFSILEYLGDMLNISFQFSEVQTWRKGDIIGPLSRALINNQIQLTGSPVVMTPERVGKVKFVYPTWPFRTCFIFRNPQPRDIKIQEVLRPFAIESWYLTLMFVLLSMMVLAFAFRYERKEISNTSYSNSFIVVAGTFCQQGTNISMDRDVTRIVFIHILLFSFLTYTYYSASIVSARLNEPIVKINDSLNELSKTYLQMATEPMIYFEFLLKRLPPWEKEFFYKQRWLLVPEDKKFMFPEDAIPFVQKGGFAYHTHPDISYPIIDRTFSFREICELMEVHIAQPVFATLAATSNCTFLEVAKVSFAKMTEVGVRHRQVIRWTSRKPKCRKDVINVSSTDIYEFAPHLIILVLGMLLAMMILTFEIFMDRIMNHENSNNIFWFYGVFGFKQSQRNIFAHHYK</sequence>
<evidence type="ECO:0000259" key="10">
    <source>
        <dbReference type="Pfam" id="PF00060"/>
    </source>
</evidence>
<evidence type="ECO:0000259" key="11">
    <source>
        <dbReference type="Pfam" id="PF24576"/>
    </source>
</evidence>
<evidence type="ECO:0000256" key="8">
    <source>
        <dbReference type="ARBA" id="ARBA00023180"/>
    </source>
</evidence>
<evidence type="ECO:0000256" key="5">
    <source>
        <dbReference type="ARBA" id="ARBA00022989"/>
    </source>
</evidence>
<keyword evidence="3" id="KW-1003">Cell membrane</keyword>
<keyword evidence="6 9" id="KW-0472">Membrane</keyword>
<dbReference type="PANTHER" id="PTHR42643:SF32">
    <property type="entry name" value="IONOTROPIC RECEPTOR 31A, ISOFORM C-RELATED"/>
    <property type="match status" value="1"/>
</dbReference>
<evidence type="ECO:0000256" key="9">
    <source>
        <dbReference type="SAM" id="Phobius"/>
    </source>
</evidence>
<feature type="domain" description="Ionotropic glutamate receptor C-terminal" evidence="10">
    <location>
        <begin position="340"/>
        <end position="601"/>
    </location>
</feature>
<evidence type="ECO:0000256" key="3">
    <source>
        <dbReference type="ARBA" id="ARBA00022475"/>
    </source>
</evidence>
<dbReference type="GO" id="GO:0005886">
    <property type="term" value="C:plasma membrane"/>
    <property type="evidence" value="ECO:0007669"/>
    <property type="project" value="UniProtKB-SubCell"/>
</dbReference>
<feature type="transmembrane region" description="Helical" evidence="9">
    <location>
        <begin position="590"/>
        <end position="613"/>
    </location>
</feature>
<keyword evidence="4 9" id="KW-0812">Transmembrane</keyword>
<comment type="caution">
    <text evidence="12">The sequence shown here is derived from an EMBL/GenBank/DDBJ whole genome shotgun (WGS) entry which is preliminary data.</text>
</comment>
<evidence type="ECO:0008006" key="14">
    <source>
        <dbReference type="Google" id="ProtNLM"/>
    </source>
</evidence>
<feature type="transmembrane region" description="Helical" evidence="9">
    <location>
        <begin position="397"/>
        <end position="416"/>
    </location>
</feature>
<reference evidence="12 13" key="1">
    <citation type="journal article" date="2024" name="bioRxiv">
        <title>A reference genome for Trichogramma kaykai: A tiny desert-dwelling parasitoid wasp with competing sex-ratio distorters.</title>
        <authorList>
            <person name="Culotta J."/>
            <person name="Lindsey A.R."/>
        </authorList>
    </citation>
    <scope>NUCLEOTIDE SEQUENCE [LARGE SCALE GENOMIC DNA]</scope>
    <source>
        <strain evidence="12 13">KSX58</strain>
    </source>
</reference>
<evidence type="ECO:0000256" key="7">
    <source>
        <dbReference type="ARBA" id="ARBA00023170"/>
    </source>
</evidence>
<evidence type="ECO:0000313" key="13">
    <source>
        <dbReference type="Proteomes" id="UP001627154"/>
    </source>
</evidence>
<comment type="similarity">
    <text evidence="2">Belongs to the glutamate-gated ion channel (TC 1.A.10.1) family.</text>
</comment>
<name>A0ABD2W812_9HYME</name>
<dbReference type="InterPro" id="IPR052192">
    <property type="entry name" value="Insect_Ionotropic_Sensory_Rcpt"/>
</dbReference>
<dbReference type="EMBL" id="JBJJXI010000123">
    <property type="protein sequence ID" value="KAL3389240.1"/>
    <property type="molecule type" value="Genomic_DNA"/>
</dbReference>
<protein>
    <recommendedName>
        <fullName evidence="14">Ionotropic glutamate receptor C-terminal domain-containing protein</fullName>
    </recommendedName>
</protein>
<keyword evidence="13" id="KW-1185">Reference proteome</keyword>
<dbReference type="AlphaFoldDB" id="A0ABD2W812"/>
<organism evidence="12 13">
    <name type="scientific">Trichogramma kaykai</name>
    <dbReference type="NCBI Taxonomy" id="54128"/>
    <lineage>
        <taxon>Eukaryota</taxon>
        <taxon>Metazoa</taxon>
        <taxon>Ecdysozoa</taxon>
        <taxon>Arthropoda</taxon>
        <taxon>Hexapoda</taxon>
        <taxon>Insecta</taxon>
        <taxon>Pterygota</taxon>
        <taxon>Neoptera</taxon>
        <taxon>Endopterygota</taxon>
        <taxon>Hymenoptera</taxon>
        <taxon>Apocrita</taxon>
        <taxon>Proctotrupomorpha</taxon>
        <taxon>Chalcidoidea</taxon>
        <taxon>Trichogrammatidae</taxon>
        <taxon>Trichogramma</taxon>
    </lineage>
</organism>
<dbReference type="Proteomes" id="UP001627154">
    <property type="component" value="Unassembled WGS sequence"/>
</dbReference>
<evidence type="ECO:0000256" key="4">
    <source>
        <dbReference type="ARBA" id="ARBA00022692"/>
    </source>
</evidence>
<gene>
    <name evidence="12" type="ORF">TKK_015492</name>
</gene>
<dbReference type="Pfam" id="PF00060">
    <property type="entry name" value="Lig_chan"/>
    <property type="match status" value="1"/>
</dbReference>
<evidence type="ECO:0000256" key="1">
    <source>
        <dbReference type="ARBA" id="ARBA00004651"/>
    </source>
</evidence>
<dbReference type="InterPro" id="IPR057074">
    <property type="entry name" value="IR75A_N"/>
</dbReference>
<dbReference type="Pfam" id="PF24576">
    <property type="entry name" value="IR75A_N"/>
    <property type="match status" value="1"/>
</dbReference>
<proteinExistence type="inferred from homology"/>